<dbReference type="Proteomes" id="UP001519344">
    <property type="component" value="Unassembled WGS sequence"/>
</dbReference>
<reference evidence="2 3" key="1">
    <citation type="submission" date="2021-03" db="EMBL/GenBank/DDBJ databases">
        <title>Genomic Encyclopedia of Type Strains, Phase IV (KMG-IV): sequencing the most valuable type-strain genomes for metagenomic binning, comparative biology and taxonomic classification.</title>
        <authorList>
            <person name="Goeker M."/>
        </authorList>
    </citation>
    <scope>NUCLEOTIDE SEQUENCE [LARGE SCALE GENOMIC DNA]</scope>
    <source>
        <strain evidence="2 3">DSM 24950</strain>
    </source>
</reference>
<accession>A0ABS4HUG6</accession>
<evidence type="ECO:0000313" key="2">
    <source>
        <dbReference type="EMBL" id="MBP1962264.1"/>
    </source>
</evidence>
<name>A0ABS4HUG6_9BACL</name>
<dbReference type="RefSeq" id="WP_167061569.1">
    <property type="nucleotide sequence ID" value="NZ_JAAOZR010000024.1"/>
</dbReference>
<sequence length="214" mass="24317">MVHTHTHTHAHVIDHKEKIIAFGKLEIVKGFYDEMRKTDIFYWYGHDEMMKFLDMEVWQEYSEYLRVDIDNKLAGNKEFAMANRIPEIKLIFDTVNSLYAHPEAGPKLRKTSMNELYDKGRIYLSEITLHADRYFRSNENQPLISTLLRQKFIENSDASVDLGSPKLQDDAQGAGTKAQVSSVNVSMTSPPGMPGDVNYDNKTSIGDLGIGAAN</sequence>
<proteinExistence type="predicted"/>
<gene>
    <name evidence="2" type="ORF">J2Z65_001463</name>
</gene>
<organism evidence="2 3">
    <name type="scientific">Paenibacillus aceris</name>
    <dbReference type="NCBI Taxonomy" id="869555"/>
    <lineage>
        <taxon>Bacteria</taxon>
        <taxon>Bacillati</taxon>
        <taxon>Bacillota</taxon>
        <taxon>Bacilli</taxon>
        <taxon>Bacillales</taxon>
        <taxon>Paenibacillaceae</taxon>
        <taxon>Paenibacillus</taxon>
    </lineage>
</organism>
<keyword evidence="3" id="KW-1185">Reference proteome</keyword>
<comment type="caution">
    <text evidence="2">The sequence shown here is derived from an EMBL/GenBank/DDBJ whole genome shotgun (WGS) entry which is preliminary data.</text>
</comment>
<dbReference type="EMBL" id="JAGGKV010000003">
    <property type="protein sequence ID" value="MBP1962264.1"/>
    <property type="molecule type" value="Genomic_DNA"/>
</dbReference>
<feature type="compositionally biased region" description="Polar residues" evidence="1">
    <location>
        <begin position="178"/>
        <end position="189"/>
    </location>
</feature>
<evidence type="ECO:0000256" key="1">
    <source>
        <dbReference type="SAM" id="MobiDB-lite"/>
    </source>
</evidence>
<evidence type="ECO:0000313" key="3">
    <source>
        <dbReference type="Proteomes" id="UP001519344"/>
    </source>
</evidence>
<protein>
    <submittedName>
        <fullName evidence="2">Uncharacterized protein</fullName>
    </submittedName>
</protein>
<feature type="region of interest" description="Disordered" evidence="1">
    <location>
        <begin position="163"/>
        <end position="201"/>
    </location>
</feature>